<feature type="transmembrane region" description="Helical" evidence="5">
    <location>
        <begin position="135"/>
        <end position="155"/>
    </location>
</feature>
<evidence type="ECO:0000256" key="5">
    <source>
        <dbReference type="SAM" id="Phobius"/>
    </source>
</evidence>
<dbReference type="SUPFAM" id="SSF81321">
    <property type="entry name" value="Family A G protein-coupled receptor-like"/>
    <property type="match status" value="1"/>
</dbReference>
<reference evidence="7" key="1">
    <citation type="submission" date="2021-04" db="EMBL/GenBank/DDBJ databases">
        <authorList>
            <consortium name="Molecular Ecology Group"/>
        </authorList>
    </citation>
    <scope>NUCLEOTIDE SEQUENCE</scope>
</reference>
<feature type="transmembrane region" description="Helical" evidence="5">
    <location>
        <begin position="256"/>
        <end position="276"/>
    </location>
</feature>
<dbReference type="InterPro" id="IPR052954">
    <property type="entry name" value="GPCR-Ligand_Int"/>
</dbReference>
<dbReference type="Gene3D" id="1.20.1070.10">
    <property type="entry name" value="Rhodopsin 7-helix transmembrane proteins"/>
    <property type="match status" value="1"/>
</dbReference>
<evidence type="ECO:0000256" key="1">
    <source>
        <dbReference type="ARBA" id="ARBA00004370"/>
    </source>
</evidence>
<feature type="transmembrane region" description="Helical" evidence="5">
    <location>
        <begin position="190"/>
        <end position="212"/>
    </location>
</feature>
<name>A0A8S3YX32_9EUPU</name>
<feature type="transmembrane region" description="Helical" evidence="5">
    <location>
        <begin position="47"/>
        <end position="64"/>
    </location>
</feature>
<organism evidence="7 8">
    <name type="scientific">Candidula unifasciata</name>
    <dbReference type="NCBI Taxonomy" id="100452"/>
    <lineage>
        <taxon>Eukaryota</taxon>
        <taxon>Metazoa</taxon>
        <taxon>Spiralia</taxon>
        <taxon>Lophotrochozoa</taxon>
        <taxon>Mollusca</taxon>
        <taxon>Gastropoda</taxon>
        <taxon>Heterobranchia</taxon>
        <taxon>Euthyneura</taxon>
        <taxon>Panpulmonata</taxon>
        <taxon>Eupulmonata</taxon>
        <taxon>Stylommatophora</taxon>
        <taxon>Helicina</taxon>
        <taxon>Helicoidea</taxon>
        <taxon>Geomitridae</taxon>
        <taxon>Candidula</taxon>
    </lineage>
</organism>
<evidence type="ECO:0000256" key="2">
    <source>
        <dbReference type="ARBA" id="ARBA00022692"/>
    </source>
</evidence>
<dbReference type="GO" id="GO:0008528">
    <property type="term" value="F:G protein-coupled peptide receptor activity"/>
    <property type="evidence" value="ECO:0007669"/>
    <property type="project" value="InterPro"/>
</dbReference>
<proteinExistence type="predicted"/>
<evidence type="ECO:0000256" key="3">
    <source>
        <dbReference type="ARBA" id="ARBA00022989"/>
    </source>
</evidence>
<evidence type="ECO:0000313" key="7">
    <source>
        <dbReference type="EMBL" id="CAG5120798.1"/>
    </source>
</evidence>
<gene>
    <name evidence="7" type="ORF">CUNI_LOCUS6356</name>
</gene>
<keyword evidence="2 5" id="KW-0812">Transmembrane</keyword>
<dbReference type="PANTHER" id="PTHR46641">
    <property type="entry name" value="FMRFAMIDE RECEPTOR-RELATED"/>
    <property type="match status" value="1"/>
</dbReference>
<comment type="subcellular location">
    <subcellularLocation>
        <location evidence="1">Membrane</location>
    </subcellularLocation>
</comment>
<feature type="domain" description="G-protein coupled receptors family 1 profile" evidence="6">
    <location>
        <begin position="27"/>
        <end position="319"/>
    </location>
</feature>
<dbReference type="InterPro" id="IPR000276">
    <property type="entry name" value="GPCR_Rhodpsn"/>
</dbReference>
<protein>
    <recommendedName>
        <fullName evidence="6">G-protein coupled receptors family 1 profile domain-containing protein</fullName>
    </recommendedName>
</protein>
<dbReference type="OrthoDB" id="6092968at2759"/>
<sequence length="343" mass="38374">MKSQTLDVSESVLFCAILTVHVTGVVTNSLNVRVFLRQGVSSDSTTVSMFALAVSNLLGSLLIIPKALCFYVDKYVQIENYAEDSCNTWSELTLAYPHIMFSRITCWIIVYISVERALSVLIPLRVKLFITSKTASFVMLTIYVFYICFHVPFGANVRIVLAQEPAINGTVTAISQETALGKVFLKINSLLGNTILTTTAMIIIAVTTVVMLRRLRSLGKWRNAQPSSVMVFSLESAMPAVHVSPYVSMSRKDKEVIKMVSTITGVYLVCLSGSHVPGMCICFIPEMYLNGVNSALFHLAYSLKYLFDGINSSVNFFFYFRLSRKYRDTFCKLFSSSKWTTDR</sequence>
<evidence type="ECO:0000313" key="8">
    <source>
        <dbReference type="Proteomes" id="UP000678393"/>
    </source>
</evidence>
<dbReference type="AlphaFoldDB" id="A0A8S3YX32"/>
<dbReference type="EMBL" id="CAJHNH020000967">
    <property type="protein sequence ID" value="CAG5120798.1"/>
    <property type="molecule type" value="Genomic_DNA"/>
</dbReference>
<feature type="transmembrane region" description="Helical" evidence="5">
    <location>
        <begin position="12"/>
        <end position="35"/>
    </location>
</feature>
<evidence type="ECO:0000256" key="4">
    <source>
        <dbReference type="ARBA" id="ARBA00023136"/>
    </source>
</evidence>
<dbReference type="PROSITE" id="PS50262">
    <property type="entry name" value="G_PROTEIN_RECEP_F1_2"/>
    <property type="match status" value="1"/>
</dbReference>
<evidence type="ECO:0000259" key="6">
    <source>
        <dbReference type="PROSITE" id="PS50262"/>
    </source>
</evidence>
<keyword evidence="4 5" id="KW-0472">Membrane</keyword>
<dbReference type="InterPro" id="IPR017452">
    <property type="entry name" value="GPCR_Rhodpsn_7TM"/>
</dbReference>
<dbReference type="Pfam" id="PF10324">
    <property type="entry name" value="7TM_GPCR_Srw"/>
    <property type="match status" value="1"/>
</dbReference>
<accession>A0A8S3YX32</accession>
<dbReference type="PANTHER" id="PTHR46641:SF2">
    <property type="entry name" value="FMRFAMIDE RECEPTOR"/>
    <property type="match status" value="1"/>
</dbReference>
<comment type="caution">
    <text evidence="7">The sequence shown here is derived from an EMBL/GenBank/DDBJ whole genome shotgun (WGS) entry which is preliminary data.</text>
</comment>
<dbReference type="InterPro" id="IPR019427">
    <property type="entry name" value="7TM_GPCR_serpentine_rcpt_Srw"/>
</dbReference>
<feature type="transmembrane region" description="Helical" evidence="5">
    <location>
        <begin position="296"/>
        <end position="320"/>
    </location>
</feature>
<keyword evidence="8" id="KW-1185">Reference proteome</keyword>
<dbReference type="Proteomes" id="UP000678393">
    <property type="component" value="Unassembled WGS sequence"/>
</dbReference>
<dbReference type="GO" id="GO:0016020">
    <property type="term" value="C:membrane"/>
    <property type="evidence" value="ECO:0007669"/>
    <property type="project" value="UniProtKB-SubCell"/>
</dbReference>
<keyword evidence="3 5" id="KW-1133">Transmembrane helix</keyword>
<dbReference type="PRINTS" id="PR00237">
    <property type="entry name" value="GPCRRHODOPSN"/>
</dbReference>